<protein>
    <recommendedName>
        <fullName evidence="4">DUF1639 family protein</fullName>
    </recommendedName>
</protein>
<dbReference type="InterPro" id="IPR012438">
    <property type="entry name" value="DUF1639"/>
</dbReference>
<feature type="compositionally biased region" description="Acidic residues" evidence="1">
    <location>
        <begin position="113"/>
        <end position="122"/>
    </location>
</feature>
<dbReference type="PANTHER" id="PTHR33130">
    <property type="entry name" value="PUTATIVE (DUF1639)-RELATED"/>
    <property type="match status" value="1"/>
</dbReference>
<name>A0AAE1J544_9FABA</name>
<evidence type="ECO:0000313" key="2">
    <source>
        <dbReference type="EMBL" id="KAK4262577.1"/>
    </source>
</evidence>
<dbReference type="Pfam" id="PF07797">
    <property type="entry name" value="DUF1639"/>
    <property type="match status" value="1"/>
</dbReference>
<feature type="compositionally biased region" description="Polar residues" evidence="1">
    <location>
        <begin position="24"/>
        <end position="49"/>
    </location>
</feature>
<feature type="compositionally biased region" description="Basic and acidic residues" evidence="1">
    <location>
        <begin position="82"/>
        <end position="93"/>
    </location>
</feature>
<evidence type="ECO:0008006" key="4">
    <source>
        <dbReference type="Google" id="ProtNLM"/>
    </source>
</evidence>
<reference evidence="2" key="1">
    <citation type="submission" date="2023-10" db="EMBL/GenBank/DDBJ databases">
        <title>Chromosome-level genome of the transformable northern wattle, Acacia crassicarpa.</title>
        <authorList>
            <person name="Massaro I."/>
            <person name="Sinha N.R."/>
            <person name="Poethig S."/>
            <person name="Leichty A.R."/>
        </authorList>
    </citation>
    <scope>NUCLEOTIDE SEQUENCE</scope>
    <source>
        <strain evidence="2">Acra3RX</strain>
        <tissue evidence="2">Leaf</tissue>
    </source>
</reference>
<dbReference type="PANTHER" id="PTHR33130:SF40">
    <property type="entry name" value="CHROMOGRANIN (DUF1639)"/>
    <property type="match status" value="1"/>
</dbReference>
<accession>A0AAE1J544</accession>
<evidence type="ECO:0000313" key="3">
    <source>
        <dbReference type="Proteomes" id="UP001293593"/>
    </source>
</evidence>
<sequence>MATSTMKSQPLHNFSLPFLKWGGKNQTNTSHRCRRQTSGDSSQPIADQNSEPESESETRAHKVGSRTARNRFVFSSGYSGEKSLRQRQQHEPLETVSNNETDDEAGVRRRETEDAEEAEAEDLVQKPWNLRPRKPIFSKGAAEIGVGPSRHGDFAETAPAVTAVHLVQQEDNHPQPKSRRLRGSTETQNTETNKKRRFWIALSKDEIEEDIFVMTGSRPARRPKKRQKNVQKQLDTVFPGLWLVGLSADTYKGLSTPAKR</sequence>
<evidence type="ECO:0000256" key="1">
    <source>
        <dbReference type="SAM" id="MobiDB-lite"/>
    </source>
</evidence>
<dbReference type="AlphaFoldDB" id="A0AAE1J544"/>
<feature type="region of interest" description="Disordered" evidence="1">
    <location>
        <begin position="1"/>
        <end position="127"/>
    </location>
</feature>
<keyword evidence="3" id="KW-1185">Reference proteome</keyword>
<comment type="caution">
    <text evidence="2">The sequence shown here is derived from an EMBL/GenBank/DDBJ whole genome shotgun (WGS) entry which is preliminary data.</text>
</comment>
<feature type="compositionally biased region" description="Polar residues" evidence="1">
    <location>
        <begin position="1"/>
        <end position="12"/>
    </location>
</feature>
<organism evidence="2 3">
    <name type="scientific">Acacia crassicarpa</name>
    <name type="common">northern wattle</name>
    <dbReference type="NCBI Taxonomy" id="499986"/>
    <lineage>
        <taxon>Eukaryota</taxon>
        <taxon>Viridiplantae</taxon>
        <taxon>Streptophyta</taxon>
        <taxon>Embryophyta</taxon>
        <taxon>Tracheophyta</taxon>
        <taxon>Spermatophyta</taxon>
        <taxon>Magnoliopsida</taxon>
        <taxon>eudicotyledons</taxon>
        <taxon>Gunneridae</taxon>
        <taxon>Pentapetalae</taxon>
        <taxon>rosids</taxon>
        <taxon>fabids</taxon>
        <taxon>Fabales</taxon>
        <taxon>Fabaceae</taxon>
        <taxon>Caesalpinioideae</taxon>
        <taxon>mimosoid clade</taxon>
        <taxon>Acacieae</taxon>
        <taxon>Acacia</taxon>
    </lineage>
</organism>
<proteinExistence type="predicted"/>
<feature type="region of interest" description="Disordered" evidence="1">
    <location>
        <begin position="169"/>
        <end position="193"/>
    </location>
</feature>
<dbReference type="Proteomes" id="UP001293593">
    <property type="component" value="Unassembled WGS sequence"/>
</dbReference>
<gene>
    <name evidence="2" type="ORF">QN277_028122</name>
</gene>
<dbReference type="EMBL" id="JAWXYG010000009">
    <property type="protein sequence ID" value="KAK4262577.1"/>
    <property type="molecule type" value="Genomic_DNA"/>
</dbReference>